<reference evidence="6 7" key="1">
    <citation type="submission" date="2016-03" db="EMBL/GenBank/DDBJ databases">
        <authorList>
            <person name="Devillers H."/>
        </authorList>
    </citation>
    <scope>NUCLEOTIDE SEQUENCE [LARGE SCALE GENOMIC DNA]</scope>
    <source>
        <strain evidence="6">CBS 6772</strain>
    </source>
</reference>
<feature type="region of interest" description="Disordered" evidence="4">
    <location>
        <begin position="295"/>
        <end position="323"/>
    </location>
</feature>
<gene>
    <name evidence="6" type="ORF">LAFE_0H03158G</name>
</gene>
<dbReference type="SUPFAM" id="SSF54928">
    <property type="entry name" value="RNA-binding domain, RBD"/>
    <property type="match status" value="1"/>
</dbReference>
<dbReference type="FunFam" id="3.30.70.330:FF:000089">
    <property type="entry name" value="RNA binding protein"/>
    <property type="match status" value="1"/>
</dbReference>
<sequence length="650" mass="69283">MSLINTSASPLDGSGFGLHRAFSTSSDNVALVTPGNSSPIHQSGLPSVGAGSFQNGGGNSNNNSPLNLTTMLNNLTMAGPASQGNTSSSGQGPYLLKLKNVPHDLTLRECYALFALARGVLNVELLSETTDNTVQGQGKAAVQSVVAKFDSLHLVSQYASIFDAKSQIFGPSFPYKCYVEVLDELTQQQVSFHQASHSPQLLSHSPDTQSQVNQHTQQQQQPQPHSHQQQQQQQQQSQQQQQQHPSQAQSQQQQQQQQSQNAFQLPGSSSNMISPPQSASSVKRPGLLVQRSRFSFSDPFSNDSPHQHHSQQQQQDATTPLKSHDAGKSFLLMENDEINESIWGSNGGIPSSMSGLAVNSQPQTPSLEWGSSGRRQSSSFFSSVGPTAVPSNDVSSMHLTNQISHQMPTGLQQHTSLPYSLVGHVQPNSAPGADIGLSQAQQPQSAQTQQQIQSITGQSSQQSQASNGPHKSSGHRSSTSKGSQSNLATSQKNSSSASISSGTGISQVDLSLLARVPPPANPADQNPPCNTLYVGNLPPDATEHELRQLFSGQKGFRRLSFRNKNTNGNGHGPMCFVEFEDVAHATRALAELYGRQLPRSSGAHNNKGGIRLSFSKNPLGVRGPNSRRGGNSSGASSGNYSYAAAFGKSS</sequence>
<feature type="region of interest" description="Disordered" evidence="4">
    <location>
        <begin position="193"/>
        <end position="283"/>
    </location>
</feature>
<accession>A0A1G4MJJ6</accession>
<evidence type="ECO:0000313" key="7">
    <source>
        <dbReference type="Proteomes" id="UP000190831"/>
    </source>
</evidence>
<dbReference type="EMBL" id="LT598491">
    <property type="protein sequence ID" value="SCW03975.1"/>
    <property type="molecule type" value="Genomic_DNA"/>
</dbReference>
<feature type="compositionally biased region" description="Low complexity" evidence="4">
    <location>
        <begin position="295"/>
        <end position="315"/>
    </location>
</feature>
<keyword evidence="1" id="KW-0597">Phosphoprotein</keyword>
<feature type="region of interest" description="Disordered" evidence="4">
    <location>
        <begin position="598"/>
        <end position="640"/>
    </location>
</feature>
<keyword evidence="2 3" id="KW-0694">RNA-binding</keyword>
<feature type="compositionally biased region" description="Low complexity" evidence="4">
    <location>
        <begin position="370"/>
        <end position="383"/>
    </location>
</feature>
<feature type="compositionally biased region" description="Low complexity" evidence="4">
    <location>
        <begin position="626"/>
        <end position="640"/>
    </location>
</feature>
<dbReference type="OMA" id="PQPEHMY"/>
<dbReference type="Proteomes" id="UP000190831">
    <property type="component" value="Chromosome H"/>
</dbReference>
<dbReference type="SMART" id="SM00360">
    <property type="entry name" value="RRM"/>
    <property type="match status" value="1"/>
</dbReference>
<dbReference type="InterPro" id="IPR012677">
    <property type="entry name" value="Nucleotide-bd_a/b_plait_sf"/>
</dbReference>
<dbReference type="GO" id="GO:0003723">
    <property type="term" value="F:RNA binding"/>
    <property type="evidence" value="ECO:0007669"/>
    <property type="project" value="UniProtKB-UniRule"/>
</dbReference>
<feature type="compositionally biased region" description="Low complexity" evidence="4">
    <location>
        <begin position="209"/>
        <end position="260"/>
    </location>
</feature>
<dbReference type="GO" id="GO:0008361">
    <property type="term" value="P:regulation of cell size"/>
    <property type="evidence" value="ECO:0007669"/>
    <property type="project" value="UniProtKB-ARBA"/>
</dbReference>
<keyword evidence="7" id="KW-1185">Reference proteome</keyword>
<feature type="compositionally biased region" description="Low complexity" evidence="4">
    <location>
        <begin position="475"/>
        <end position="502"/>
    </location>
</feature>
<dbReference type="InterPro" id="IPR035979">
    <property type="entry name" value="RBD_domain_sf"/>
</dbReference>
<dbReference type="Pfam" id="PF00076">
    <property type="entry name" value="RRM_1"/>
    <property type="match status" value="1"/>
</dbReference>
<feature type="compositionally biased region" description="Polar residues" evidence="4">
    <location>
        <begin position="193"/>
        <end position="208"/>
    </location>
</feature>
<feature type="region of interest" description="Disordered" evidence="4">
    <location>
        <begin position="33"/>
        <end position="69"/>
    </location>
</feature>
<dbReference type="STRING" id="4955.A0A1G4MJJ6"/>
<dbReference type="OrthoDB" id="431169at2759"/>
<dbReference type="AlphaFoldDB" id="A0A1G4MJJ6"/>
<dbReference type="PANTHER" id="PTHR10501">
    <property type="entry name" value="U1 SMALL NUCLEAR RIBONUCLEOPROTEIN A/U2 SMALL NUCLEAR RIBONUCLEOPROTEIN B"/>
    <property type="match status" value="1"/>
</dbReference>
<evidence type="ECO:0000259" key="5">
    <source>
        <dbReference type="PROSITE" id="PS50102"/>
    </source>
</evidence>
<evidence type="ECO:0000256" key="2">
    <source>
        <dbReference type="ARBA" id="ARBA00022884"/>
    </source>
</evidence>
<dbReference type="PROSITE" id="PS50102">
    <property type="entry name" value="RRM"/>
    <property type="match status" value="1"/>
</dbReference>
<dbReference type="Gene3D" id="3.30.70.330">
    <property type="match status" value="1"/>
</dbReference>
<feature type="compositionally biased region" description="Polar residues" evidence="4">
    <location>
        <begin position="33"/>
        <end position="45"/>
    </location>
</feature>
<protein>
    <submittedName>
        <fullName evidence="6">LAFE_0H03158g1_1</fullName>
    </submittedName>
</protein>
<evidence type="ECO:0000256" key="3">
    <source>
        <dbReference type="PROSITE-ProRule" id="PRU00176"/>
    </source>
</evidence>
<dbReference type="GO" id="GO:0061157">
    <property type="term" value="P:mRNA destabilization"/>
    <property type="evidence" value="ECO:0007669"/>
    <property type="project" value="UniProtKB-ARBA"/>
</dbReference>
<feature type="compositionally biased region" description="Polar residues" evidence="4">
    <location>
        <begin position="355"/>
        <end position="366"/>
    </location>
</feature>
<feature type="region of interest" description="Disordered" evidence="4">
    <location>
        <begin position="355"/>
        <end position="386"/>
    </location>
</feature>
<feature type="region of interest" description="Disordered" evidence="4">
    <location>
        <begin position="422"/>
        <end position="502"/>
    </location>
</feature>
<feature type="compositionally biased region" description="Low complexity" evidence="4">
    <location>
        <begin position="60"/>
        <end position="69"/>
    </location>
</feature>
<name>A0A1G4MJJ6_LACFM</name>
<evidence type="ECO:0000256" key="1">
    <source>
        <dbReference type="ARBA" id="ARBA00022553"/>
    </source>
</evidence>
<dbReference type="InterPro" id="IPR000504">
    <property type="entry name" value="RRM_dom"/>
</dbReference>
<evidence type="ECO:0000256" key="4">
    <source>
        <dbReference type="SAM" id="MobiDB-lite"/>
    </source>
</evidence>
<dbReference type="CDD" id="cd12245">
    <property type="entry name" value="RRM_scw1_like"/>
    <property type="match status" value="1"/>
</dbReference>
<evidence type="ECO:0000313" key="6">
    <source>
        <dbReference type="EMBL" id="SCW03975.1"/>
    </source>
</evidence>
<feature type="compositionally biased region" description="Low complexity" evidence="4">
    <location>
        <begin position="438"/>
        <end position="466"/>
    </location>
</feature>
<proteinExistence type="predicted"/>
<feature type="compositionally biased region" description="Polar residues" evidence="4">
    <location>
        <begin position="261"/>
        <end position="281"/>
    </location>
</feature>
<organism evidence="6 7">
    <name type="scientific">Lachancea fermentati</name>
    <name type="common">Zygosaccharomyces fermentati</name>
    <dbReference type="NCBI Taxonomy" id="4955"/>
    <lineage>
        <taxon>Eukaryota</taxon>
        <taxon>Fungi</taxon>
        <taxon>Dikarya</taxon>
        <taxon>Ascomycota</taxon>
        <taxon>Saccharomycotina</taxon>
        <taxon>Saccharomycetes</taxon>
        <taxon>Saccharomycetales</taxon>
        <taxon>Saccharomycetaceae</taxon>
        <taxon>Lachancea</taxon>
    </lineage>
</organism>
<feature type="domain" description="RRM" evidence="5">
    <location>
        <begin position="530"/>
        <end position="617"/>
    </location>
</feature>